<dbReference type="SUPFAM" id="SSF52777">
    <property type="entry name" value="CoA-dependent acyltransferases"/>
    <property type="match status" value="1"/>
</dbReference>
<dbReference type="Gene3D" id="3.30.559.10">
    <property type="entry name" value="Chloramphenicol acetyltransferase-like domain"/>
    <property type="match status" value="1"/>
</dbReference>
<dbReference type="SMART" id="SM01059">
    <property type="entry name" value="CAT"/>
    <property type="match status" value="1"/>
</dbReference>
<proteinExistence type="predicted"/>
<evidence type="ECO:0000313" key="1">
    <source>
        <dbReference type="EMBL" id="TCL44449.1"/>
    </source>
</evidence>
<dbReference type="Pfam" id="PF00302">
    <property type="entry name" value="CAT"/>
    <property type="match status" value="1"/>
</dbReference>
<dbReference type="RefSeq" id="WP_132083899.1">
    <property type="nucleotide sequence ID" value="NZ_SLUK01000002.1"/>
</dbReference>
<name>A0A9X8UKQ7_9FIRM</name>
<evidence type="ECO:0000313" key="2">
    <source>
        <dbReference type="Proteomes" id="UP000294682"/>
    </source>
</evidence>
<protein>
    <submittedName>
        <fullName evidence="1">Chloramphenicol O-acetyltransferase type A</fullName>
    </submittedName>
</protein>
<sequence length="211" mass="24806">MAFQTIDYERWERREIYEAFHRTGIYVTVQMDITELRAALEKRGLRLYPALIYCVCRVVNSHEEYRYGYDENHNIGIWDVLHPFYTLPRRDNGELFSMKYTEYAPDFTEFYRRFLEDSERGETCGRLICDEVLPKNIVGISAMPGARFSSFQFFGDQKEDLTPFVVFGKFYREGERTLIPVSGEFSHGVSDGVQISRFFEGLEDCAARLLE</sequence>
<comment type="caution">
    <text evidence="1">The sequence shown here is derived from an EMBL/GenBank/DDBJ whole genome shotgun (WGS) entry which is preliminary data.</text>
</comment>
<dbReference type="Proteomes" id="UP000294682">
    <property type="component" value="Unassembled WGS sequence"/>
</dbReference>
<dbReference type="PANTHER" id="PTHR38474">
    <property type="entry name" value="SLR0299 PROTEIN"/>
    <property type="match status" value="1"/>
</dbReference>
<reference evidence="1 2" key="1">
    <citation type="submission" date="2019-03" db="EMBL/GenBank/DDBJ databases">
        <title>Genomic Encyclopedia of Type Strains, Phase IV (KMG-IV): sequencing the most valuable type-strain genomes for metagenomic binning, comparative biology and taxonomic classification.</title>
        <authorList>
            <person name="Goeker M."/>
        </authorList>
    </citation>
    <scope>NUCLEOTIDE SEQUENCE [LARGE SCALE GENOMIC DNA]</scope>
    <source>
        <strain evidence="1 2">DSM 100433</strain>
    </source>
</reference>
<dbReference type="InterPro" id="IPR001707">
    <property type="entry name" value="Cmp_AcTrfase"/>
</dbReference>
<gene>
    <name evidence="1" type="ORF">EDD78_10265</name>
</gene>
<dbReference type="PANTHER" id="PTHR38474:SF2">
    <property type="entry name" value="CHLORAMPHENICOL ACETYLTRANSFERASE"/>
    <property type="match status" value="1"/>
</dbReference>
<accession>A0A9X8UKQ7</accession>
<dbReference type="InterPro" id="IPR023213">
    <property type="entry name" value="CAT-like_dom_sf"/>
</dbReference>
<dbReference type="GO" id="GO:0008811">
    <property type="term" value="F:chloramphenicol O-acetyltransferase activity"/>
    <property type="evidence" value="ECO:0007669"/>
    <property type="project" value="InterPro"/>
</dbReference>
<organism evidence="1 2">
    <name type="scientific">Harryflintia acetispora</name>
    <dbReference type="NCBI Taxonomy" id="1849041"/>
    <lineage>
        <taxon>Bacteria</taxon>
        <taxon>Bacillati</taxon>
        <taxon>Bacillota</taxon>
        <taxon>Clostridia</taxon>
        <taxon>Eubacteriales</taxon>
        <taxon>Oscillospiraceae</taxon>
        <taxon>Harryflintia</taxon>
    </lineage>
</organism>
<dbReference type="AlphaFoldDB" id="A0A9X8UKQ7"/>
<dbReference type="EMBL" id="SLUK01000002">
    <property type="protein sequence ID" value="TCL44449.1"/>
    <property type="molecule type" value="Genomic_DNA"/>
</dbReference>
<keyword evidence="2" id="KW-1185">Reference proteome</keyword>